<evidence type="ECO:0000313" key="3">
    <source>
        <dbReference type="EMBL" id="KAJ9540027.1"/>
    </source>
</evidence>
<dbReference type="AlphaFoldDB" id="A0AA38SVK8"/>
<dbReference type="Gene3D" id="3.30.70.100">
    <property type="match status" value="1"/>
</dbReference>
<keyword evidence="4" id="KW-1185">Reference proteome</keyword>
<dbReference type="SUPFAM" id="SSF55008">
    <property type="entry name" value="HMA, heavy metal-associated domain"/>
    <property type="match status" value="1"/>
</dbReference>
<evidence type="ECO:0000256" key="1">
    <source>
        <dbReference type="ARBA" id="ARBA00004170"/>
    </source>
</evidence>
<dbReference type="CDD" id="cd00371">
    <property type="entry name" value="HMA"/>
    <property type="match status" value="1"/>
</dbReference>
<reference evidence="3" key="1">
    <citation type="submission" date="2023-03" db="EMBL/GenBank/DDBJ databases">
        <title>Chromosome-scale reference genome and RAD-based genetic map of yellow starthistle (Centaurea solstitialis) reveal putative structural variation and QTLs associated with invader traits.</title>
        <authorList>
            <person name="Reatini B."/>
            <person name="Cang F.A."/>
            <person name="Jiang Q."/>
            <person name="Mckibben M.T.W."/>
            <person name="Barker M.S."/>
            <person name="Rieseberg L.H."/>
            <person name="Dlugosch K.M."/>
        </authorList>
    </citation>
    <scope>NUCLEOTIDE SEQUENCE</scope>
    <source>
        <strain evidence="3">CAN-66</strain>
        <tissue evidence="3">Leaf</tissue>
    </source>
</reference>
<name>A0AA38SVK8_9ASTR</name>
<dbReference type="Proteomes" id="UP001172457">
    <property type="component" value="Chromosome 7"/>
</dbReference>
<accession>A0AA38SVK8</accession>
<feature type="compositionally biased region" description="Pro residues" evidence="2">
    <location>
        <begin position="198"/>
        <end position="208"/>
    </location>
</feature>
<evidence type="ECO:0000313" key="4">
    <source>
        <dbReference type="Proteomes" id="UP001172457"/>
    </source>
</evidence>
<dbReference type="GO" id="GO:0046872">
    <property type="term" value="F:metal ion binding"/>
    <property type="evidence" value="ECO:0007669"/>
    <property type="project" value="InterPro"/>
</dbReference>
<feature type="compositionally biased region" description="Pro residues" evidence="2">
    <location>
        <begin position="237"/>
        <end position="248"/>
    </location>
</feature>
<evidence type="ECO:0000256" key="2">
    <source>
        <dbReference type="SAM" id="MobiDB-lite"/>
    </source>
</evidence>
<dbReference type="InterPro" id="IPR036163">
    <property type="entry name" value="HMA_dom_sf"/>
</dbReference>
<comment type="caution">
    <text evidence="3">The sequence shown here is derived from an EMBL/GenBank/DDBJ whole genome shotgun (WGS) entry which is preliminary data.</text>
</comment>
<proteinExistence type="predicted"/>
<protein>
    <submittedName>
        <fullName evidence="3">Uncharacterized protein</fullName>
    </submittedName>
</protein>
<dbReference type="GO" id="GO:0016020">
    <property type="term" value="C:membrane"/>
    <property type="evidence" value="ECO:0007669"/>
    <property type="project" value="UniProtKB-SubCell"/>
</dbReference>
<dbReference type="EMBL" id="JARYMX010000007">
    <property type="protein sequence ID" value="KAJ9540027.1"/>
    <property type="molecule type" value="Genomic_DNA"/>
</dbReference>
<dbReference type="InterPro" id="IPR006121">
    <property type="entry name" value="HMA_dom"/>
</dbReference>
<comment type="subcellular location">
    <subcellularLocation>
        <location evidence="1">Membrane</location>
        <topology evidence="1">Peripheral membrane protein</topology>
    </subcellularLocation>
</comment>
<gene>
    <name evidence="3" type="ORF">OSB04_026533</name>
</gene>
<organism evidence="3 4">
    <name type="scientific">Centaurea solstitialis</name>
    <name type="common">yellow star-thistle</name>
    <dbReference type="NCBI Taxonomy" id="347529"/>
    <lineage>
        <taxon>Eukaryota</taxon>
        <taxon>Viridiplantae</taxon>
        <taxon>Streptophyta</taxon>
        <taxon>Embryophyta</taxon>
        <taxon>Tracheophyta</taxon>
        <taxon>Spermatophyta</taxon>
        <taxon>Magnoliopsida</taxon>
        <taxon>eudicotyledons</taxon>
        <taxon>Gunneridae</taxon>
        <taxon>Pentapetalae</taxon>
        <taxon>asterids</taxon>
        <taxon>campanulids</taxon>
        <taxon>Asterales</taxon>
        <taxon>Asteraceae</taxon>
        <taxon>Carduoideae</taxon>
        <taxon>Cardueae</taxon>
        <taxon>Centaureinae</taxon>
        <taxon>Centaurea</taxon>
    </lineage>
</organism>
<sequence length="282" mass="31918">MKERLIIDDILSIYHVGQIHLFHIPTKFHLIQIQLIVEYLQHYNNLASHRNFISFLHRCFLMTTTTADVQIFPLCTCIECITNVERALCGIHGVRLLYVNHQNAKFTIETTRDPREIKDALQHMFVGTSVVVSRRINPPSSSVQRPLGFHDVMRELVEGPLGNGLANLEITESTTVRANYATNVHDSEDGGSGYANGAPPPTLLPPLQPRQYQPTTYGSARPYENVGGNGYDYVAPPSQPPPSPPPQQYQPRMRDMVLQCHQVAIAPSFCFCFMEFSYYFLL</sequence>
<feature type="region of interest" description="Disordered" evidence="2">
    <location>
        <begin position="183"/>
        <end position="250"/>
    </location>
</feature>
<dbReference type="GO" id="GO:0009626">
    <property type="term" value="P:plant-type hypersensitive response"/>
    <property type="evidence" value="ECO:0007669"/>
    <property type="project" value="UniProtKB-KW"/>
</dbReference>